<evidence type="ECO:0000313" key="2">
    <source>
        <dbReference type="EMBL" id="CZT24134.1"/>
    </source>
</evidence>
<dbReference type="OrthoDB" id="432483at2759"/>
<keyword evidence="3" id="KW-1185">Reference proteome</keyword>
<dbReference type="EMBL" id="FJUY01000019">
    <property type="protein sequence ID" value="CZT24134.1"/>
    <property type="molecule type" value="Genomic_DNA"/>
</dbReference>
<dbReference type="Proteomes" id="UP000225277">
    <property type="component" value="Unassembled WGS sequence"/>
</dbReference>
<proteinExistence type="predicted"/>
<dbReference type="Pfam" id="PF17111">
    <property type="entry name" value="PigL_N"/>
    <property type="match status" value="1"/>
</dbReference>
<accession>A0A2D3VMU4</accession>
<feature type="domain" description="Azaphilone pigments biosynthesis cluster protein L N-terminal" evidence="1">
    <location>
        <begin position="24"/>
        <end position="191"/>
    </location>
</feature>
<dbReference type="AlphaFoldDB" id="A0A2D3VMU4"/>
<organism evidence="2 3">
    <name type="scientific">Ramularia collo-cygni</name>
    <dbReference type="NCBI Taxonomy" id="112498"/>
    <lineage>
        <taxon>Eukaryota</taxon>
        <taxon>Fungi</taxon>
        <taxon>Dikarya</taxon>
        <taxon>Ascomycota</taxon>
        <taxon>Pezizomycotina</taxon>
        <taxon>Dothideomycetes</taxon>
        <taxon>Dothideomycetidae</taxon>
        <taxon>Mycosphaerellales</taxon>
        <taxon>Mycosphaerellaceae</taxon>
        <taxon>Ramularia</taxon>
    </lineage>
</organism>
<sequence>MADPFSIAVGVVGIVVPALHALRVDLHSAVLALESLKAIPEPEWHSLGLALAEQLKDAVKTCGSACDNFRNDLQRWTRRSRDGDLSWRDRANVGFFKERQIRAMSEHLQSCKLACSSVAGMGTLYSSLRTGHMTEELKNTIATSRTDLDVVARRSDGEIAQVSQSLTELTVTDTSLASDDEEDDRISAEAQLSEQKVALEVCQALFARLQSMLQDEKIEKLGARAEGTTNVSFASITGGFGIGVSHAPISNVTFGSPHTNGSASS</sequence>
<protein>
    <recommendedName>
        <fullName evidence="1">Azaphilone pigments biosynthesis cluster protein L N-terminal domain-containing protein</fullName>
    </recommendedName>
</protein>
<dbReference type="RefSeq" id="XP_023630858.1">
    <property type="nucleotide sequence ID" value="XM_023775090.1"/>
</dbReference>
<gene>
    <name evidence="2" type="ORF">RCC_09851</name>
</gene>
<name>A0A2D3VMU4_9PEZI</name>
<dbReference type="InterPro" id="IPR031348">
    <property type="entry name" value="PigL_N"/>
</dbReference>
<evidence type="ECO:0000259" key="1">
    <source>
        <dbReference type="Pfam" id="PF17111"/>
    </source>
</evidence>
<reference evidence="2 3" key="1">
    <citation type="submission" date="2016-03" db="EMBL/GenBank/DDBJ databases">
        <authorList>
            <person name="Ploux O."/>
        </authorList>
    </citation>
    <scope>NUCLEOTIDE SEQUENCE [LARGE SCALE GENOMIC DNA]</scope>
    <source>
        <strain evidence="2 3">URUG2</strain>
    </source>
</reference>
<dbReference type="GeneID" id="35604911"/>
<evidence type="ECO:0000313" key="3">
    <source>
        <dbReference type="Proteomes" id="UP000225277"/>
    </source>
</evidence>